<dbReference type="Pfam" id="PF07729">
    <property type="entry name" value="FCD"/>
    <property type="match status" value="1"/>
</dbReference>
<evidence type="ECO:0000313" key="6">
    <source>
        <dbReference type="Proteomes" id="UP000183987"/>
    </source>
</evidence>
<evidence type="ECO:0000256" key="3">
    <source>
        <dbReference type="ARBA" id="ARBA00023163"/>
    </source>
</evidence>
<evidence type="ECO:0000259" key="4">
    <source>
        <dbReference type="PROSITE" id="PS50949"/>
    </source>
</evidence>
<dbReference type="SUPFAM" id="SSF48008">
    <property type="entry name" value="GntR ligand-binding domain-like"/>
    <property type="match status" value="1"/>
</dbReference>
<keyword evidence="3" id="KW-0804">Transcription</keyword>
<dbReference type="CDD" id="cd07377">
    <property type="entry name" value="WHTH_GntR"/>
    <property type="match status" value="1"/>
</dbReference>
<dbReference type="OrthoDB" id="9028214at2"/>
<evidence type="ECO:0000256" key="2">
    <source>
        <dbReference type="ARBA" id="ARBA00023125"/>
    </source>
</evidence>
<dbReference type="PANTHER" id="PTHR43537">
    <property type="entry name" value="TRANSCRIPTIONAL REGULATOR, GNTR FAMILY"/>
    <property type="match status" value="1"/>
</dbReference>
<evidence type="ECO:0000313" key="5">
    <source>
        <dbReference type="EMBL" id="SHE34414.1"/>
    </source>
</evidence>
<dbReference type="PRINTS" id="PR00035">
    <property type="entry name" value="HTHGNTR"/>
</dbReference>
<dbReference type="Proteomes" id="UP000183987">
    <property type="component" value="Unassembled WGS sequence"/>
</dbReference>
<dbReference type="AlphaFoldDB" id="A0A1M4SQ75"/>
<dbReference type="STRING" id="366533.SAMN05444339_101103"/>
<dbReference type="RefSeq" id="WP_072855261.1">
    <property type="nucleotide sequence ID" value="NZ_FQUE01000001.1"/>
</dbReference>
<dbReference type="PANTHER" id="PTHR43537:SF5">
    <property type="entry name" value="UXU OPERON TRANSCRIPTIONAL REGULATOR"/>
    <property type="match status" value="1"/>
</dbReference>
<evidence type="ECO:0000256" key="1">
    <source>
        <dbReference type="ARBA" id="ARBA00023015"/>
    </source>
</evidence>
<protein>
    <submittedName>
        <fullName evidence="5">Transcriptional regulator, GntR family</fullName>
    </submittedName>
</protein>
<dbReference type="GO" id="GO:0003700">
    <property type="term" value="F:DNA-binding transcription factor activity"/>
    <property type="evidence" value="ECO:0007669"/>
    <property type="project" value="InterPro"/>
</dbReference>
<dbReference type="SMART" id="SM00345">
    <property type="entry name" value="HTH_GNTR"/>
    <property type="match status" value="1"/>
</dbReference>
<organism evidence="5 6">
    <name type="scientific">Loktanella atrilutea</name>
    <dbReference type="NCBI Taxonomy" id="366533"/>
    <lineage>
        <taxon>Bacteria</taxon>
        <taxon>Pseudomonadati</taxon>
        <taxon>Pseudomonadota</taxon>
        <taxon>Alphaproteobacteria</taxon>
        <taxon>Rhodobacterales</taxon>
        <taxon>Roseobacteraceae</taxon>
        <taxon>Loktanella</taxon>
    </lineage>
</organism>
<dbReference type="InterPro" id="IPR008920">
    <property type="entry name" value="TF_FadR/GntR_C"/>
</dbReference>
<dbReference type="InterPro" id="IPR036388">
    <property type="entry name" value="WH-like_DNA-bd_sf"/>
</dbReference>
<feature type="domain" description="HTH gntR-type" evidence="4">
    <location>
        <begin position="8"/>
        <end position="76"/>
    </location>
</feature>
<dbReference type="InterPro" id="IPR011711">
    <property type="entry name" value="GntR_C"/>
</dbReference>
<dbReference type="InterPro" id="IPR000524">
    <property type="entry name" value="Tscrpt_reg_HTH_GntR"/>
</dbReference>
<keyword evidence="1" id="KW-0805">Transcription regulation</keyword>
<accession>A0A1M4SQ75</accession>
<reference evidence="6" key="1">
    <citation type="submission" date="2016-11" db="EMBL/GenBank/DDBJ databases">
        <authorList>
            <person name="Varghese N."/>
            <person name="Submissions S."/>
        </authorList>
    </citation>
    <scope>NUCLEOTIDE SEQUENCE [LARGE SCALE GENOMIC DNA]</scope>
    <source>
        <strain evidence="6">DSM 29326</strain>
    </source>
</reference>
<proteinExistence type="predicted"/>
<dbReference type="EMBL" id="FQUE01000001">
    <property type="protein sequence ID" value="SHE34414.1"/>
    <property type="molecule type" value="Genomic_DNA"/>
</dbReference>
<name>A0A1M4SQ75_LOKAT</name>
<dbReference type="InterPro" id="IPR036390">
    <property type="entry name" value="WH_DNA-bd_sf"/>
</dbReference>
<dbReference type="SUPFAM" id="SSF46785">
    <property type="entry name" value="Winged helix' DNA-binding domain"/>
    <property type="match status" value="1"/>
</dbReference>
<keyword evidence="2" id="KW-0238">DNA-binding</keyword>
<dbReference type="Pfam" id="PF00392">
    <property type="entry name" value="GntR"/>
    <property type="match status" value="1"/>
</dbReference>
<sequence>MTTTGHPLDNTSLALTRIRRMIDSGAVPNEGRLPTERELSQQLDVGRHTVRRALEVLEAEGLVWRQQGKGTFVGQPPQIITGLAAEIAGDVDALAVMDARLGIEPQLAALCARRATAEDVDRLRMLADRVSHAQDRDSTELWDGALHRLIARIADNRLLSVAFGLVDEVRGSADWQQKRDLARSPALLKLYDSQHMAIIDAIDARDPDAAQAAMTDHLVHLTRNLRDSLKDHAHDH</sequence>
<dbReference type="SMART" id="SM00895">
    <property type="entry name" value="FCD"/>
    <property type="match status" value="1"/>
</dbReference>
<keyword evidence="6" id="KW-1185">Reference proteome</keyword>
<gene>
    <name evidence="5" type="ORF">SAMN05444339_101103</name>
</gene>
<dbReference type="GO" id="GO:0003677">
    <property type="term" value="F:DNA binding"/>
    <property type="evidence" value="ECO:0007669"/>
    <property type="project" value="UniProtKB-KW"/>
</dbReference>
<dbReference type="PROSITE" id="PS50949">
    <property type="entry name" value="HTH_GNTR"/>
    <property type="match status" value="1"/>
</dbReference>
<dbReference type="Gene3D" id="1.10.10.10">
    <property type="entry name" value="Winged helix-like DNA-binding domain superfamily/Winged helix DNA-binding domain"/>
    <property type="match status" value="1"/>
</dbReference>
<dbReference type="Gene3D" id="1.20.120.530">
    <property type="entry name" value="GntR ligand-binding domain-like"/>
    <property type="match status" value="1"/>
</dbReference>